<gene>
    <name evidence="3" type="ORF">DFQ27_004702</name>
</gene>
<dbReference type="PANTHER" id="PTHR10555:SF170">
    <property type="entry name" value="FI18122P1"/>
    <property type="match status" value="1"/>
</dbReference>
<dbReference type="GO" id="GO:0005768">
    <property type="term" value="C:endosome"/>
    <property type="evidence" value="ECO:0007669"/>
    <property type="project" value="TreeGrafter"/>
</dbReference>
<comment type="caution">
    <text evidence="3">The sequence shown here is derived from an EMBL/GenBank/DDBJ whole genome shotgun (WGS) entry which is preliminary data.</text>
</comment>
<dbReference type="PROSITE" id="PS50195">
    <property type="entry name" value="PX"/>
    <property type="match status" value="1"/>
</dbReference>
<feature type="region of interest" description="Disordered" evidence="1">
    <location>
        <begin position="1024"/>
        <end position="1101"/>
    </location>
</feature>
<feature type="compositionally biased region" description="Low complexity" evidence="1">
    <location>
        <begin position="895"/>
        <end position="909"/>
    </location>
</feature>
<feature type="compositionally biased region" description="Low complexity" evidence="1">
    <location>
        <begin position="120"/>
        <end position="140"/>
    </location>
</feature>
<feature type="region of interest" description="Disordered" evidence="1">
    <location>
        <begin position="873"/>
        <end position="970"/>
    </location>
</feature>
<evidence type="ECO:0000256" key="1">
    <source>
        <dbReference type="SAM" id="MobiDB-lite"/>
    </source>
</evidence>
<dbReference type="Gene3D" id="3.30.1520.10">
    <property type="entry name" value="Phox-like domain"/>
    <property type="match status" value="1"/>
</dbReference>
<organism evidence="3 4">
    <name type="scientific">Actinomortierella ambigua</name>
    <dbReference type="NCBI Taxonomy" id="1343610"/>
    <lineage>
        <taxon>Eukaryota</taxon>
        <taxon>Fungi</taxon>
        <taxon>Fungi incertae sedis</taxon>
        <taxon>Mucoromycota</taxon>
        <taxon>Mortierellomycotina</taxon>
        <taxon>Mortierellomycetes</taxon>
        <taxon>Mortierellales</taxon>
        <taxon>Mortierellaceae</taxon>
        <taxon>Actinomortierella</taxon>
    </lineage>
</organism>
<feature type="compositionally biased region" description="Low complexity" evidence="1">
    <location>
        <begin position="1029"/>
        <end position="1042"/>
    </location>
</feature>
<feature type="compositionally biased region" description="Low complexity" evidence="1">
    <location>
        <begin position="324"/>
        <end position="356"/>
    </location>
</feature>
<sequence length="1310" mass="138404">MASGPVDLRASARDMLALGQKVCSVLKRHAERLTKELEYDESHLSPESDSTQAEECQQIINLRSQVQNGIETLRAALEDAEDVQDDEVPRILREPMDTLQAQIRTALQIASTAEGGTKMSSTTVASRTATTSSRSPSPLSNKDRLSPIPMATSNGSGGMFAKQHSVGLYSTSPKFPGGFPGFSKLGTSPFRSSMEGDRRSSLEQSQIRDDNSDTNESEEEDDVPRIPSADKGKQRAVSPDPLAELVQIPPTSSAPVPVLTKTASKPIAKPTTTTINTKSTVASKKKLPSMSSTVSSTAGFDPLSSFMAEAEAEAVKASPPPSAPKKTQTAPAPATPKTSTAAKISQSTPASAPSSSFNRRVPRGLFSSSLAESTPPPSRPEPPSEPAVAPPQSSSLSWNGSLAPSPHIPTSTAAVAAAQSPAEPAPTAPMTFAAGNDMKQASGINVSQVGPDHSMLAVEDPMPRRSRLSRHLASTNSPTSPSFPRPLSTSNSPAHPASPTSPPSSTNAVPSATSSRKPTQTQTDFRAASSSTLSSPPFSSSRNASTTKTSTSTIAQEERLSKLVQDLEQAMNPTPTEPAPQPIFLQGSKLVLLPNDSDDGLDDGGGAGAHGSDEVGYIRIGGGSSSSNTPTLRRQRSIGRKGLRILSRSRSRPGRSNSMSESSGTPIVVGAGGTITNTGIINSSSGTSRSRSRSRTGMLRRLKHRPPQPIAIGTVPLPVLADGVGWLSSDSSSVPVNNPSSGVGGSMSDLLENGTQGRSRVVGNNNINNNSSNNPFANEVTVSHPVRIGRGIGSFTVYTITLTLCSPLAYRNTNGTLPTPPPLQPVGSSSSIYNHHHHQNGLSPDPEHHAETTVVPAATTIAVGKSTIAQDGTLRSAGKVQRDFETSPATSTQRPILTPTPTSPTQSITRGDFGEAPLVTNGAGHGSTASTHAISPTRNILSQQHQHQQQQQQQHIVDDDHPPQSSPGTAGVIAATASASEEETKPTCKASIAAMQMTHSMSFPELSRAAERLLLGRELATEQERWHLQQQQQQQQQPSRGSSGSGPNGAMTPSAHRRAATTPSSSLGLWSGEEDQQEEAEHGLGWQQQNNGGSATTATAATTTGPSFRVIQVRKRYSDFVVLRARIVATFKEPRRKRRIHRRSQGSQPQQPTAATVASAGSSLGTTTGAAAVGGVVAPLSPRPRPGLWAARGSGGGGGRRSASFMSSFSNRSIDDDDDDDDEEEEEDEEDDDDDDEYYSDVSQSQPSRSTTTWIQLGGLPKLPPKKVMGKFKPEFVEKRRRDLEYFLQWVVAHPVLGQSAVVVQWFLES</sequence>
<feature type="compositionally biased region" description="Basic residues" evidence="1">
    <location>
        <begin position="633"/>
        <end position="653"/>
    </location>
</feature>
<reference evidence="3" key="1">
    <citation type="journal article" date="2020" name="Fungal Divers.">
        <title>Resolving the Mortierellaceae phylogeny through synthesis of multi-gene phylogenetics and phylogenomics.</title>
        <authorList>
            <person name="Vandepol N."/>
            <person name="Liber J."/>
            <person name="Desiro A."/>
            <person name="Na H."/>
            <person name="Kennedy M."/>
            <person name="Barry K."/>
            <person name="Grigoriev I.V."/>
            <person name="Miller A.N."/>
            <person name="O'Donnell K."/>
            <person name="Stajich J.E."/>
            <person name="Bonito G."/>
        </authorList>
    </citation>
    <scope>NUCLEOTIDE SEQUENCE</scope>
    <source>
        <strain evidence="3">BC1065</strain>
    </source>
</reference>
<protein>
    <recommendedName>
        <fullName evidence="2">PX domain-containing protein</fullName>
    </recommendedName>
</protein>
<feature type="compositionally biased region" description="Low complexity" evidence="1">
    <location>
        <begin position="409"/>
        <end position="422"/>
    </location>
</feature>
<feature type="compositionally biased region" description="Acidic residues" evidence="1">
    <location>
        <begin position="1215"/>
        <end position="1239"/>
    </location>
</feature>
<feature type="compositionally biased region" description="Low complexity" evidence="1">
    <location>
        <begin position="732"/>
        <end position="741"/>
    </location>
</feature>
<feature type="compositionally biased region" description="Low complexity" evidence="1">
    <location>
        <begin position="674"/>
        <end position="689"/>
    </location>
</feature>
<feature type="region of interest" description="Disordered" evidence="1">
    <location>
        <begin position="180"/>
        <end position="557"/>
    </location>
</feature>
<keyword evidence="4" id="KW-1185">Reference proteome</keyword>
<dbReference type="Proteomes" id="UP000807716">
    <property type="component" value="Unassembled WGS sequence"/>
</dbReference>
<dbReference type="InterPro" id="IPR001683">
    <property type="entry name" value="PX_dom"/>
</dbReference>
<evidence type="ECO:0000313" key="3">
    <source>
        <dbReference type="EMBL" id="KAG0269129.1"/>
    </source>
</evidence>
<feature type="compositionally biased region" description="Pro residues" evidence="1">
    <location>
        <begin position="374"/>
        <end position="389"/>
    </location>
</feature>
<feature type="compositionally biased region" description="Polar residues" evidence="1">
    <location>
        <begin position="289"/>
        <end position="298"/>
    </location>
</feature>
<feature type="compositionally biased region" description="Polar residues" evidence="1">
    <location>
        <begin position="1241"/>
        <end position="1255"/>
    </location>
</feature>
<dbReference type="PANTHER" id="PTHR10555">
    <property type="entry name" value="SORTING NEXIN"/>
    <property type="match status" value="1"/>
</dbReference>
<dbReference type="InterPro" id="IPR036871">
    <property type="entry name" value="PX_dom_sf"/>
</dbReference>
<feature type="region of interest" description="Disordered" evidence="1">
    <location>
        <begin position="1134"/>
        <end position="1162"/>
    </location>
</feature>
<feature type="region of interest" description="Disordered" evidence="1">
    <location>
        <begin position="732"/>
        <end position="757"/>
    </location>
</feature>
<dbReference type="SMART" id="SM00312">
    <property type="entry name" value="PX"/>
    <property type="match status" value="1"/>
</dbReference>
<feature type="compositionally biased region" description="Polar residues" evidence="1">
    <location>
        <begin position="927"/>
        <end position="942"/>
    </location>
</feature>
<dbReference type="OrthoDB" id="10254720at2759"/>
<feature type="compositionally biased region" description="Basic and acidic residues" evidence="1">
    <location>
        <begin position="194"/>
        <end position="211"/>
    </location>
</feature>
<feature type="compositionally biased region" description="Acidic residues" evidence="1">
    <location>
        <begin position="212"/>
        <end position="222"/>
    </location>
</feature>
<feature type="compositionally biased region" description="Low complexity" evidence="1">
    <location>
        <begin position="1152"/>
        <end position="1162"/>
    </location>
</feature>
<feature type="region of interest" description="Disordered" evidence="1">
    <location>
        <begin position="816"/>
        <end position="849"/>
    </location>
</feature>
<evidence type="ECO:0000259" key="2">
    <source>
        <dbReference type="PROSITE" id="PS50195"/>
    </source>
</evidence>
<feature type="compositionally biased region" description="Basic residues" evidence="1">
    <location>
        <begin position="1134"/>
        <end position="1144"/>
    </location>
</feature>
<evidence type="ECO:0000313" key="4">
    <source>
        <dbReference type="Proteomes" id="UP000807716"/>
    </source>
</evidence>
<feature type="domain" description="PX" evidence="2">
    <location>
        <begin position="1076"/>
        <end position="1310"/>
    </location>
</feature>
<feature type="region of interest" description="Disordered" evidence="1">
    <location>
        <begin position="594"/>
        <end position="697"/>
    </location>
</feature>
<dbReference type="Pfam" id="PF00787">
    <property type="entry name" value="PX"/>
    <property type="match status" value="1"/>
</dbReference>
<dbReference type="SUPFAM" id="SSF64268">
    <property type="entry name" value="PX domain"/>
    <property type="match status" value="1"/>
</dbReference>
<feature type="region of interest" description="Disordered" evidence="1">
    <location>
        <begin position="1176"/>
        <end position="1257"/>
    </location>
</feature>
<feature type="compositionally biased region" description="Low complexity" evidence="1">
    <location>
        <begin position="1201"/>
        <end position="1210"/>
    </location>
</feature>
<name>A0A9P6QLH7_9FUNG</name>
<feature type="compositionally biased region" description="Low complexity" evidence="1">
    <location>
        <begin position="488"/>
        <end position="515"/>
    </location>
</feature>
<feature type="region of interest" description="Disordered" evidence="1">
    <location>
        <begin position="112"/>
        <end position="159"/>
    </location>
</feature>
<dbReference type="EMBL" id="JAAAJB010000033">
    <property type="protein sequence ID" value="KAG0269129.1"/>
    <property type="molecule type" value="Genomic_DNA"/>
</dbReference>
<feature type="compositionally biased region" description="Low complexity" evidence="1">
    <location>
        <begin position="525"/>
        <end position="553"/>
    </location>
</feature>
<feature type="compositionally biased region" description="Low complexity" evidence="1">
    <location>
        <begin position="260"/>
        <end position="280"/>
    </location>
</feature>
<feature type="compositionally biased region" description="Low complexity" evidence="1">
    <location>
        <begin position="943"/>
        <end position="955"/>
    </location>
</feature>
<accession>A0A9P6QLH7</accession>
<proteinExistence type="predicted"/>
<feature type="compositionally biased region" description="Polar residues" evidence="1">
    <location>
        <begin position="472"/>
        <end position="482"/>
    </location>
</feature>
<dbReference type="GO" id="GO:0035091">
    <property type="term" value="F:phosphatidylinositol binding"/>
    <property type="evidence" value="ECO:0007669"/>
    <property type="project" value="InterPro"/>
</dbReference>